<dbReference type="PROSITE" id="PS00061">
    <property type="entry name" value="ADH_SHORT"/>
    <property type="match status" value="1"/>
</dbReference>
<reference evidence="3 4" key="1">
    <citation type="submission" date="2012-08" db="EMBL/GenBank/DDBJ databases">
        <authorList>
            <person name="Harkins D.M."/>
            <person name="Durkin A.S."/>
            <person name="Selengut J.D."/>
            <person name="Sanka R."/>
            <person name="DePew J."/>
            <person name="Purushe J."/>
            <person name="Matthias M.A."/>
            <person name="Vinetz J.M."/>
            <person name="Sutton G.G."/>
            <person name="Nelson W.C."/>
            <person name="Fouts D.E."/>
        </authorList>
    </citation>
    <scope>NUCLEOTIDE SEQUENCE [LARGE SCALE GENOMIC DNA]</scope>
    <source>
        <strain evidence="3 4">MMD4847</strain>
    </source>
</reference>
<dbReference type="EMBL" id="AHOM02000004">
    <property type="protein sequence ID" value="EJZ43614.1"/>
    <property type="molecule type" value="Genomic_DNA"/>
</dbReference>
<gene>
    <name evidence="3" type="ORF">LEP1GSC178_3777</name>
</gene>
<dbReference type="InterPro" id="IPR002347">
    <property type="entry name" value="SDR_fam"/>
</dbReference>
<comment type="caution">
    <text evidence="3">The sequence shown here is derived from an EMBL/GenBank/DDBJ whole genome shotgun (WGS) entry which is preliminary data.</text>
</comment>
<dbReference type="SUPFAM" id="SSF51735">
    <property type="entry name" value="NAD(P)-binding Rossmann-fold domains"/>
    <property type="match status" value="1"/>
</dbReference>
<evidence type="ECO:0000256" key="1">
    <source>
        <dbReference type="ARBA" id="ARBA00006484"/>
    </source>
</evidence>
<evidence type="ECO:0000259" key="2">
    <source>
        <dbReference type="SMART" id="SM00822"/>
    </source>
</evidence>
<dbReference type="Proteomes" id="UP000018720">
    <property type="component" value="Unassembled WGS sequence"/>
</dbReference>
<dbReference type="InterPro" id="IPR036291">
    <property type="entry name" value="NAD(P)-bd_dom_sf"/>
</dbReference>
<dbReference type="PRINTS" id="PR00080">
    <property type="entry name" value="SDRFAMILY"/>
</dbReference>
<evidence type="ECO:0000313" key="4">
    <source>
        <dbReference type="Proteomes" id="UP000018720"/>
    </source>
</evidence>
<keyword evidence="4" id="KW-1185">Reference proteome</keyword>
<comment type="similarity">
    <text evidence="1">Belongs to the short-chain dehydrogenases/reductases (SDR) family.</text>
</comment>
<proteinExistence type="inferred from homology"/>
<accession>A0ABN0HDY1</accession>
<feature type="domain" description="Ketoreductase" evidence="2">
    <location>
        <begin position="59"/>
        <end position="242"/>
    </location>
</feature>
<dbReference type="Pfam" id="PF13561">
    <property type="entry name" value="adh_short_C2"/>
    <property type="match status" value="1"/>
</dbReference>
<dbReference type="PANTHER" id="PTHR42879:SF2">
    <property type="entry name" value="3-OXOACYL-[ACYL-CARRIER-PROTEIN] REDUCTASE FABG"/>
    <property type="match status" value="1"/>
</dbReference>
<dbReference type="InterPro" id="IPR057326">
    <property type="entry name" value="KR_dom"/>
</dbReference>
<dbReference type="InterPro" id="IPR050259">
    <property type="entry name" value="SDR"/>
</dbReference>
<evidence type="ECO:0000313" key="3">
    <source>
        <dbReference type="EMBL" id="EJZ43614.1"/>
    </source>
</evidence>
<dbReference type="InterPro" id="IPR020904">
    <property type="entry name" value="Sc_DH/Rdtase_CS"/>
</dbReference>
<dbReference type="NCBIfam" id="NF005559">
    <property type="entry name" value="PRK07231.1"/>
    <property type="match status" value="1"/>
</dbReference>
<organism evidence="3 4">
    <name type="scientific">Leptospira licerasiae str. MMD4847</name>
    <dbReference type="NCBI Taxonomy" id="1049971"/>
    <lineage>
        <taxon>Bacteria</taxon>
        <taxon>Pseudomonadati</taxon>
        <taxon>Spirochaetota</taxon>
        <taxon>Spirochaetia</taxon>
        <taxon>Leptospirales</taxon>
        <taxon>Leptospiraceae</taxon>
        <taxon>Leptospira</taxon>
    </lineage>
</organism>
<protein>
    <submittedName>
        <fullName evidence="3">KR domain protein</fullName>
    </submittedName>
</protein>
<dbReference type="PANTHER" id="PTHR42879">
    <property type="entry name" value="3-OXOACYL-(ACYL-CARRIER-PROTEIN) REDUCTASE"/>
    <property type="match status" value="1"/>
</dbReference>
<dbReference type="SMART" id="SM00822">
    <property type="entry name" value="PKS_KR"/>
    <property type="match status" value="1"/>
</dbReference>
<dbReference type="Gene3D" id="3.40.50.720">
    <property type="entry name" value="NAD(P)-binding Rossmann-like Domain"/>
    <property type="match status" value="1"/>
</dbReference>
<name>A0ABN0HDY1_9LEPT</name>
<dbReference type="PRINTS" id="PR00081">
    <property type="entry name" value="GDHRDH"/>
</dbReference>
<sequence>MISYSYEFSLSGIQVQSIFYQNNRSISNRSNSICTTRKFKNSLSEDIRGIQMAKQFEGKVALVTGAASPRGLGRAIANTIAKDGGDVVVVDLNKEHIEQAAAEIAKEFGVKTLGIPVNVTKPEDCEAAINAVKEKFGKLDFLVNNAGVLKDNLFIRMSEQEFDFVMDVNAKGVFLMTKYASKLLLKAPSGRIVNISSLSGLSGQPGQANYSSSKAAVIALTKVAAREFSGRNVLVNAVCPGYVQTDMTASLPEEVQKKLTDPMFIPLKRPGTQQEIANAVEFFLSDKASYITGVFLRVDGGAGIGM</sequence>